<name>A0A5N3WIF7_MUNMU</name>
<dbReference type="Proteomes" id="UP000326458">
    <property type="component" value="Unassembled WGS sequence"/>
</dbReference>
<dbReference type="AlphaFoldDB" id="A0A5N3WIF7"/>
<dbReference type="SUPFAM" id="SSF48726">
    <property type="entry name" value="Immunoglobulin"/>
    <property type="match status" value="2"/>
</dbReference>
<comment type="caution">
    <text evidence="6">The sequence shown here is derived from an EMBL/GenBank/DDBJ whole genome shotgun (WGS) entry which is preliminary data.</text>
</comment>
<evidence type="ECO:0000256" key="2">
    <source>
        <dbReference type="ARBA" id="ARBA00022729"/>
    </source>
</evidence>
<accession>A0A5N3WIF7</accession>
<sequence>MRFCVTVYEVRAIEIFLFPLLLASFYRPTKYAIPGGNVSLQISNLPKNHKSLIWFYTTNQKIVEWESGDPKYFDTKFKDRATLDLNSGTLHIRKVQKEDSSTYLLRVQKDTEDEDEWKFPLVVLDPVPKPDINVSTTEEVNSCHLLLSCVIQDQSVNYTWYWESGSFPKQLQNSVLEVVHTPQNYSKSYTCQASNPVSSQNRTINFTSFCVQDPTQYSITPGSLSSLHRSHCGVATIIDFGINHTWD</sequence>
<evidence type="ECO:0000256" key="1">
    <source>
        <dbReference type="ARBA" id="ARBA00004370"/>
    </source>
</evidence>
<dbReference type="Pfam" id="PF11465">
    <property type="entry name" value="Receptor_2B4"/>
    <property type="match status" value="1"/>
</dbReference>
<dbReference type="InterPro" id="IPR013783">
    <property type="entry name" value="Ig-like_fold"/>
</dbReference>
<evidence type="ECO:0000313" key="7">
    <source>
        <dbReference type="Proteomes" id="UP000326458"/>
    </source>
</evidence>
<dbReference type="CDD" id="cd05775">
    <property type="entry name" value="IgV_CD2_like_N"/>
    <property type="match status" value="1"/>
</dbReference>
<evidence type="ECO:0000256" key="3">
    <source>
        <dbReference type="ARBA" id="ARBA00023136"/>
    </source>
</evidence>
<feature type="domain" description="Ig-like" evidence="5">
    <location>
        <begin position="120"/>
        <end position="205"/>
    </location>
</feature>
<keyword evidence="4" id="KW-0325">Glycoprotein</keyword>
<dbReference type="InterPro" id="IPR036179">
    <property type="entry name" value="Ig-like_dom_sf"/>
</dbReference>
<reference evidence="6 7" key="1">
    <citation type="submission" date="2019-06" db="EMBL/GenBank/DDBJ databases">
        <title>Discovery of a novel chromosome fission-fusion reversal in muntjac.</title>
        <authorList>
            <person name="Mudd A.B."/>
            <person name="Bredeson J.V."/>
            <person name="Baum R."/>
            <person name="Hockemeyer D."/>
            <person name="Rokhsar D.S."/>
        </authorList>
    </citation>
    <scope>NUCLEOTIDE SEQUENCE [LARGE SCALE GENOMIC DNA]</scope>
    <source>
        <strain evidence="6">UTSW_UCB_Mm</strain>
        <tissue evidence="6">Fibroblast cell line</tissue>
    </source>
</reference>
<dbReference type="InterPro" id="IPR007110">
    <property type="entry name" value="Ig-like_dom"/>
</dbReference>
<keyword evidence="2" id="KW-0732">Signal</keyword>
<dbReference type="PANTHER" id="PTHR12080:SF134">
    <property type="entry name" value="CD48 ANTIGEN"/>
    <property type="match status" value="1"/>
</dbReference>
<dbReference type="Gene3D" id="2.60.40.10">
    <property type="entry name" value="Immunoglobulins"/>
    <property type="match status" value="2"/>
</dbReference>
<organism evidence="6 7">
    <name type="scientific">Muntiacus muntjak</name>
    <name type="common">Barking deer</name>
    <name type="synonym">Indian muntjac</name>
    <dbReference type="NCBI Taxonomy" id="9888"/>
    <lineage>
        <taxon>Eukaryota</taxon>
        <taxon>Metazoa</taxon>
        <taxon>Chordata</taxon>
        <taxon>Craniata</taxon>
        <taxon>Vertebrata</taxon>
        <taxon>Euteleostomi</taxon>
        <taxon>Mammalia</taxon>
        <taxon>Eutheria</taxon>
        <taxon>Laurasiatheria</taxon>
        <taxon>Artiodactyla</taxon>
        <taxon>Ruminantia</taxon>
        <taxon>Pecora</taxon>
        <taxon>Cervidae</taxon>
        <taxon>Muntiacinae</taxon>
        <taxon>Muntiacus</taxon>
    </lineage>
</organism>
<evidence type="ECO:0000313" key="6">
    <source>
        <dbReference type="EMBL" id="KAB0360598.1"/>
    </source>
</evidence>
<keyword evidence="7" id="KW-1185">Reference proteome</keyword>
<evidence type="ECO:0000256" key="4">
    <source>
        <dbReference type="ARBA" id="ARBA00023180"/>
    </source>
</evidence>
<comment type="subcellular location">
    <subcellularLocation>
        <location evidence="1">Membrane</location>
    </subcellularLocation>
</comment>
<evidence type="ECO:0000259" key="5">
    <source>
        <dbReference type="PROSITE" id="PS50835"/>
    </source>
</evidence>
<dbReference type="EMBL" id="VCEA01000001">
    <property type="protein sequence ID" value="KAB0360598.1"/>
    <property type="molecule type" value="Genomic_DNA"/>
</dbReference>
<dbReference type="InterPro" id="IPR015631">
    <property type="entry name" value="CD2/SLAM_rcpt"/>
</dbReference>
<dbReference type="InterPro" id="IPR024303">
    <property type="entry name" value="NK_rcpt_2B4_Ig_dom"/>
</dbReference>
<dbReference type="CDD" id="cd00096">
    <property type="entry name" value="Ig"/>
    <property type="match status" value="1"/>
</dbReference>
<proteinExistence type="predicted"/>
<protein>
    <recommendedName>
        <fullName evidence="5">Ig-like domain-containing protein</fullName>
    </recommendedName>
</protein>
<dbReference type="PROSITE" id="PS50835">
    <property type="entry name" value="IG_LIKE"/>
    <property type="match status" value="1"/>
</dbReference>
<gene>
    <name evidence="6" type="ORF">FD754_004754</name>
</gene>
<dbReference type="PANTHER" id="PTHR12080">
    <property type="entry name" value="SIGNALING LYMPHOCYTIC ACTIVATION MOLECULE"/>
    <property type="match status" value="1"/>
</dbReference>
<keyword evidence="3" id="KW-0472">Membrane</keyword>
<dbReference type="GO" id="GO:0016020">
    <property type="term" value="C:membrane"/>
    <property type="evidence" value="ECO:0007669"/>
    <property type="project" value="UniProtKB-SubCell"/>
</dbReference>